<protein>
    <submittedName>
        <fullName evidence="1">Uncharacterized protein</fullName>
    </submittedName>
</protein>
<evidence type="ECO:0000313" key="2">
    <source>
        <dbReference type="Proteomes" id="UP000887458"/>
    </source>
</evidence>
<gene>
    <name evidence="1" type="ORF">DERP_009277</name>
</gene>
<accession>A0ABQ8ITN7</accession>
<organism evidence="1 2">
    <name type="scientific">Dermatophagoides pteronyssinus</name>
    <name type="common">European house dust mite</name>
    <dbReference type="NCBI Taxonomy" id="6956"/>
    <lineage>
        <taxon>Eukaryota</taxon>
        <taxon>Metazoa</taxon>
        <taxon>Ecdysozoa</taxon>
        <taxon>Arthropoda</taxon>
        <taxon>Chelicerata</taxon>
        <taxon>Arachnida</taxon>
        <taxon>Acari</taxon>
        <taxon>Acariformes</taxon>
        <taxon>Sarcoptiformes</taxon>
        <taxon>Astigmata</taxon>
        <taxon>Psoroptidia</taxon>
        <taxon>Analgoidea</taxon>
        <taxon>Pyroglyphidae</taxon>
        <taxon>Dermatophagoidinae</taxon>
        <taxon>Dermatophagoides</taxon>
    </lineage>
</organism>
<sequence length="86" mass="9416">MSPKNIKSESSNSIGCSGCCRLVTEQTSLIILSAIRHASSSDWIRLAELPNESRRKNCVNFERSTPGDDRGGSGSNVLFIRPYLSI</sequence>
<reference evidence="1 2" key="1">
    <citation type="journal article" date="2018" name="J. Allergy Clin. Immunol.">
        <title>High-quality assembly of Dermatophagoides pteronyssinus genome and transcriptome reveals a wide range of novel allergens.</title>
        <authorList>
            <person name="Liu X.Y."/>
            <person name="Yang K.Y."/>
            <person name="Wang M.Q."/>
            <person name="Kwok J.S."/>
            <person name="Zeng X."/>
            <person name="Yang Z."/>
            <person name="Xiao X.J."/>
            <person name="Lau C.P."/>
            <person name="Li Y."/>
            <person name="Huang Z.M."/>
            <person name="Ba J.G."/>
            <person name="Yim A.K."/>
            <person name="Ouyang C.Y."/>
            <person name="Ngai S.M."/>
            <person name="Chan T.F."/>
            <person name="Leung E.L."/>
            <person name="Liu L."/>
            <person name="Liu Z.G."/>
            <person name="Tsui S.K."/>
        </authorList>
    </citation>
    <scope>NUCLEOTIDE SEQUENCE [LARGE SCALE GENOMIC DNA]</scope>
    <source>
        <strain evidence="1">Derp</strain>
    </source>
</reference>
<dbReference type="EMBL" id="NJHN03000120">
    <property type="protein sequence ID" value="KAH9413576.1"/>
    <property type="molecule type" value="Genomic_DNA"/>
</dbReference>
<proteinExistence type="predicted"/>
<name>A0ABQ8ITN7_DERPT</name>
<dbReference type="Proteomes" id="UP000887458">
    <property type="component" value="Unassembled WGS sequence"/>
</dbReference>
<reference evidence="1 2" key="2">
    <citation type="journal article" date="2022" name="Mol. Biol. Evol.">
        <title>Comparative Genomics Reveals Insights into the Divergent Evolution of Astigmatic Mites and Household Pest Adaptations.</title>
        <authorList>
            <person name="Xiong Q."/>
            <person name="Wan A.T."/>
            <person name="Liu X."/>
            <person name="Fung C.S."/>
            <person name="Xiao X."/>
            <person name="Malainual N."/>
            <person name="Hou J."/>
            <person name="Wang L."/>
            <person name="Wang M."/>
            <person name="Yang K.Y."/>
            <person name="Cui Y."/>
            <person name="Leung E.L."/>
            <person name="Nong W."/>
            <person name="Shin S.K."/>
            <person name="Au S.W."/>
            <person name="Jeong K.Y."/>
            <person name="Chew F.T."/>
            <person name="Hui J.H."/>
            <person name="Leung T.F."/>
            <person name="Tungtrongchitr A."/>
            <person name="Zhong N."/>
            <person name="Liu Z."/>
            <person name="Tsui S.K."/>
        </authorList>
    </citation>
    <scope>NUCLEOTIDE SEQUENCE [LARGE SCALE GENOMIC DNA]</scope>
    <source>
        <strain evidence="1">Derp</strain>
    </source>
</reference>
<evidence type="ECO:0000313" key="1">
    <source>
        <dbReference type="EMBL" id="KAH9413576.1"/>
    </source>
</evidence>
<keyword evidence="2" id="KW-1185">Reference proteome</keyword>
<comment type="caution">
    <text evidence="1">The sequence shown here is derived from an EMBL/GenBank/DDBJ whole genome shotgun (WGS) entry which is preliminary data.</text>
</comment>